<evidence type="ECO:0000313" key="6">
    <source>
        <dbReference type="Proteomes" id="UP000032180"/>
    </source>
</evidence>
<name>A0A0D9XJW4_9ORYZ</name>
<evidence type="ECO:0000256" key="2">
    <source>
        <dbReference type="ARBA" id="ARBA00010846"/>
    </source>
</evidence>
<sequence>MSLAAAAGSNPSGSTSTIVIDTARGYHLLKIDGYSLTKALYPNGFGIQSSQFTVGGNLWRIHYYPNGNCAGSSDYMSLVLSLDGDAAKNNKVKAMWKFHISQTGHLDNPPSLASAKVDTFGLGYTKFIKRDDFEKSQDLRDDSFTIRCDISVFREIHAVQTTEIQNFISVPPSDMNQHLGDLLETEKGADVVFEVSGQTFAAHRCVLAARSPVFSAELYGLMKEGDTAGVVRIEDMEAQVFKLLLRFVYTDSLPEMEEDEDVMCQHLLVAADRYNLQRLRLMCEDRLCRYIGVGTVGNVLVLADQHNCDGLKKACFHFLSSPANLSAFLAGDGFDHLSRSCPSLMKELVAMLVPRHSHA</sequence>
<protein>
    <recommendedName>
        <fullName evidence="7">BTB domain-containing protein</fullName>
    </recommendedName>
</protein>
<dbReference type="CDD" id="cd00121">
    <property type="entry name" value="MATH"/>
    <property type="match status" value="1"/>
</dbReference>
<dbReference type="CDD" id="cd18280">
    <property type="entry name" value="BTB_POZ_BPM_plant"/>
    <property type="match status" value="1"/>
</dbReference>
<dbReference type="InterPro" id="IPR000210">
    <property type="entry name" value="BTB/POZ_dom"/>
</dbReference>
<dbReference type="EnsemblPlants" id="LPERR10G07680.1">
    <property type="protein sequence ID" value="LPERR10G07680.1"/>
    <property type="gene ID" value="LPERR10G07680"/>
</dbReference>
<dbReference type="AlphaFoldDB" id="A0A0D9XJW4"/>
<dbReference type="InterPro" id="IPR011333">
    <property type="entry name" value="SKP1/BTB/POZ_sf"/>
</dbReference>
<comment type="pathway">
    <text evidence="1">Protein modification; protein ubiquitination.</text>
</comment>
<keyword evidence="6" id="KW-1185">Reference proteome</keyword>
<dbReference type="Gene3D" id="1.25.40.420">
    <property type="match status" value="1"/>
</dbReference>
<dbReference type="Gene3D" id="3.30.710.10">
    <property type="entry name" value="Potassium Channel Kv1.1, Chain A"/>
    <property type="match status" value="1"/>
</dbReference>
<dbReference type="eggNOG" id="KOG1987">
    <property type="taxonomic scope" value="Eukaryota"/>
</dbReference>
<organism evidence="5 6">
    <name type="scientific">Leersia perrieri</name>
    <dbReference type="NCBI Taxonomy" id="77586"/>
    <lineage>
        <taxon>Eukaryota</taxon>
        <taxon>Viridiplantae</taxon>
        <taxon>Streptophyta</taxon>
        <taxon>Embryophyta</taxon>
        <taxon>Tracheophyta</taxon>
        <taxon>Spermatophyta</taxon>
        <taxon>Magnoliopsida</taxon>
        <taxon>Liliopsida</taxon>
        <taxon>Poales</taxon>
        <taxon>Poaceae</taxon>
        <taxon>BOP clade</taxon>
        <taxon>Oryzoideae</taxon>
        <taxon>Oryzeae</taxon>
        <taxon>Oryzinae</taxon>
        <taxon>Leersia</taxon>
    </lineage>
</organism>
<dbReference type="Pfam" id="PF00651">
    <property type="entry name" value="BTB"/>
    <property type="match status" value="1"/>
</dbReference>
<accession>A0A0D9XJW4</accession>
<dbReference type="HOGENOM" id="CLU_004253_2_0_1"/>
<dbReference type="Pfam" id="PF24570">
    <property type="entry name" value="BACK_BPM_SPOP"/>
    <property type="match status" value="1"/>
</dbReference>
<reference evidence="6" key="2">
    <citation type="submission" date="2013-12" db="EMBL/GenBank/DDBJ databases">
        <authorList>
            <person name="Yu Y."/>
            <person name="Lee S."/>
            <person name="de Baynast K."/>
            <person name="Wissotski M."/>
            <person name="Liu L."/>
            <person name="Talag J."/>
            <person name="Goicoechea J."/>
            <person name="Angelova A."/>
            <person name="Jetty R."/>
            <person name="Kudrna D."/>
            <person name="Golser W."/>
            <person name="Rivera L."/>
            <person name="Zhang J."/>
            <person name="Wing R."/>
        </authorList>
    </citation>
    <scope>NUCLEOTIDE SEQUENCE</scope>
</reference>
<dbReference type="InterPro" id="IPR056423">
    <property type="entry name" value="BACK_BPM_SPOP"/>
</dbReference>
<reference evidence="5" key="3">
    <citation type="submission" date="2015-04" db="UniProtKB">
        <authorList>
            <consortium name="EnsemblPlants"/>
        </authorList>
    </citation>
    <scope>IDENTIFICATION</scope>
</reference>
<dbReference type="SUPFAM" id="SSF49599">
    <property type="entry name" value="TRAF domain-like"/>
    <property type="match status" value="1"/>
</dbReference>
<dbReference type="InterPro" id="IPR008974">
    <property type="entry name" value="TRAF-like"/>
</dbReference>
<dbReference type="GO" id="GO:0016567">
    <property type="term" value="P:protein ubiquitination"/>
    <property type="evidence" value="ECO:0007669"/>
    <property type="project" value="InterPro"/>
</dbReference>
<dbReference type="Gramene" id="LPERR10G07680.1">
    <property type="protein sequence ID" value="LPERR10G07680.1"/>
    <property type="gene ID" value="LPERR10G07680"/>
</dbReference>
<dbReference type="SUPFAM" id="SSF54695">
    <property type="entry name" value="POZ domain"/>
    <property type="match status" value="1"/>
</dbReference>
<dbReference type="SMART" id="SM00225">
    <property type="entry name" value="BTB"/>
    <property type="match status" value="1"/>
</dbReference>
<evidence type="ECO:0000256" key="1">
    <source>
        <dbReference type="ARBA" id="ARBA00004906"/>
    </source>
</evidence>
<dbReference type="Pfam" id="PF22486">
    <property type="entry name" value="MATH_2"/>
    <property type="match status" value="1"/>
</dbReference>
<dbReference type="PROSITE" id="PS50097">
    <property type="entry name" value="BTB"/>
    <property type="match status" value="1"/>
</dbReference>
<feature type="domain" description="BTB" evidence="3">
    <location>
        <begin position="189"/>
        <end position="257"/>
    </location>
</feature>
<comment type="similarity">
    <text evidence="2">Belongs to the Tdpoz family.</text>
</comment>
<feature type="domain" description="MATH" evidence="4">
    <location>
        <begin position="24"/>
        <end position="150"/>
    </location>
</feature>
<dbReference type="STRING" id="77586.A0A0D9XJW4"/>
<proteinExistence type="inferred from homology"/>
<evidence type="ECO:0000259" key="4">
    <source>
        <dbReference type="PROSITE" id="PS50144"/>
    </source>
</evidence>
<dbReference type="Proteomes" id="UP000032180">
    <property type="component" value="Chromosome 10"/>
</dbReference>
<evidence type="ECO:0000313" key="5">
    <source>
        <dbReference type="EnsemblPlants" id="LPERR10G07680.1"/>
    </source>
</evidence>
<dbReference type="PROSITE" id="PS50144">
    <property type="entry name" value="MATH"/>
    <property type="match status" value="1"/>
</dbReference>
<dbReference type="PANTHER" id="PTHR26379:SF429">
    <property type="entry name" value="OS10G0428900 PROTEIN"/>
    <property type="match status" value="1"/>
</dbReference>
<dbReference type="PANTHER" id="PTHR26379">
    <property type="entry name" value="BTB/POZ AND MATH DOMAIN-CONTAINING PROTEIN 1"/>
    <property type="match status" value="1"/>
</dbReference>
<dbReference type="InterPro" id="IPR002083">
    <property type="entry name" value="MATH/TRAF_dom"/>
</dbReference>
<reference evidence="5 6" key="1">
    <citation type="submission" date="2012-08" db="EMBL/GenBank/DDBJ databases">
        <title>Oryza genome evolution.</title>
        <authorList>
            <person name="Wing R.A."/>
        </authorList>
    </citation>
    <scope>NUCLEOTIDE SEQUENCE</scope>
</reference>
<dbReference type="Gene3D" id="2.60.210.10">
    <property type="entry name" value="Apoptosis, Tumor Necrosis Factor Receptor Associated Protein 2, Chain A"/>
    <property type="match status" value="1"/>
</dbReference>
<evidence type="ECO:0000259" key="3">
    <source>
        <dbReference type="PROSITE" id="PS50097"/>
    </source>
</evidence>
<dbReference type="InterPro" id="IPR045005">
    <property type="entry name" value="BPM1-6"/>
</dbReference>
<evidence type="ECO:0008006" key="7">
    <source>
        <dbReference type="Google" id="ProtNLM"/>
    </source>
</evidence>